<dbReference type="GO" id="GO:0005524">
    <property type="term" value="F:ATP binding"/>
    <property type="evidence" value="ECO:0007669"/>
    <property type="project" value="UniProtKB-KW"/>
</dbReference>
<dbReference type="GO" id="GO:0005829">
    <property type="term" value="C:cytosol"/>
    <property type="evidence" value="ECO:0007669"/>
    <property type="project" value="TreeGrafter"/>
</dbReference>
<keyword evidence="3" id="KW-0238">DNA-binding</keyword>
<reference evidence="7 8" key="1">
    <citation type="submission" date="2017-06" db="EMBL/GenBank/DDBJ databases">
        <title>Draft Genome Sequence of Natranaerobius trueperi halophilic, alkalithermophilic bacteria from soda lakes.</title>
        <authorList>
            <person name="Zhao B."/>
        </authorList>
    </citation>
    <scope>NUCLEOTIDE SEQUENCE [LARGE SCALE GENOMIC DNA]</scope>
    <source>
        <strain evidence="7 8">DSM 18760</strain>
    </source>
</reference>
<feature type="transmembrane region" description="Helical" evidence="5">
    <location>
        <begin position="217"/>
        <end position="237"/>
    </location>
</feature>
<evidence type="ECO:0000256" key="3">
    <source>
        <dbReference type="ARBA" id="ARBA00023125"/>
    </source>
</evidence>
<dbReference type="RefSeq" id="WP_089022968.1">
    <property type="nucleotide sequence ID" value="NZ_NIQC01000005.1"/>
</dbReference>
<dbReference type="InterPro" id="IPR000432">
    <property type="entry name" value="DNA_mismatch_repair_MutS_C"/>
</dbReference>
<keyword evidence="5" id="KW-0472">Membrane</keyword>
<dbReference type="Pfam" id="PF05192">
    <property type="entry name" value="MutS_III"/>
    <property type="match status" value="1"/>
</dbReference>
<dbReference type="InterPro" id="IPR007696">
    <property type="entry name" value="DNA_mismatch_repair_MutS_core"/>
</dbReference>
<name>A0A226C1A3_9FIRM</name>
<dbReference type="GO" id="GO:0006298">
    <property type="term" value="P:mismatch repair"/>
    <property type="evidence" value="ECO:0007669"/>
    <property type="project" value="InterPro"/>
</dbReference>
<dbReference type="SUPFAM" id="SSF52540">
    <property type="entry name" value="P-loop containing nucleoside triphosphate hydrolases"/>
    <property type="match status" value="1"/>
</dbReference>
<feature type="coiled-coil region" evidence="4">
    <location>
        <begin position="291"/>
        <end position="319"/>
    </location>
</feature>
<keyword evidence="1" id="KW-0547">Nucleotide-binding</keyword>
<feature type="transmembrane region" description="Helical" evidence="5">
    <location>
        <begin position="56"/>
        <end position="71"/>
    </location>
</feature>
<keyword evidence="5" id="KW-0812">Transmembrane</keyword>
<dbReference type="GO" id="GO:0030983">
    <property type="term" value="F:mismatched DNA binding"/>
    <property type="evidence" value="ECO:0007669"/>
    <property type="project" value="InterPro"/>
</dbReference>
<feature type="transmembrane region" description="Helical" evidence="5">
    <location>
        <begin position="32"/>
        <end position="50"/>
    </location>
</feature>
<dbReference type="Pfam" id="PF00488">
    <property type="entry name" value="MutS_V"/>
    <property type="match status" value="1"/>
</dbReference>
<evidence type="ECO:0000256" key="2">
    <source>
        <dbReference type="ARBA" id="ARBA00022840"/>
    </source>
</evidence>
<dbReference type="InterPro" id="IPR045076">
    <property type="entry name" value="MutS"/>
</dbReference>
<proteinExistence type="predicted"/>
<evidence type="ECO:0000313" key="7">
    <source>
        <dbReference type="EMBL" id="OWZ84394.1"/>
    </source>
</evidence>
<keyword evidence="4" id="KW-0175">Coiled coil</keyword>
<dbReference type="PANTHER" id="PTHR11361">
    <property type="entry name" value="DNA MISMATCH REPAIR PROTEIN MUTS FAMILY MEMBER"/>
    <property type="match status" value="1"/>
</dbReference>
<dbReference type="PANTHER" id="PTHR11361:SF99">
    <property type="entry name" value="DNA MISMATCH REPAIR PROTEIN"/>
    <property type="match status" value="1"/>
</dbReference>
<protein>
    <submittedName>
        <fullName evidence="7">DNA mismatch repair protein</fullName>
    </submittedName>
</protein>
<evidence type="ECO:0000313" key="8">
    <source>
        <dbReference type="Proteomes" id="UP000214588"/>
    </source>
</evidence>
<evidence type="ECO:0000259" key="6">
    <source>
        <dbReference type="SMART" id="SM00534"/>
    </source>
</evidence>
<evidence type="ECO:0000256" key="1">
    <source>
        <dbReference type="ARBA" id="ARBA00022741"/>
    </source>
</evidence>
<dbReference type="Proteomes" id="UP000214588">
    <property type="component" value="Unassembled WGS sequence"/>
</dbReference>
<dbReference type="SMART" id="SM00534">
    <property type="entry name" value="MUTSac"/>
    <property type="match status" value="1"/>
</dbReference>
<accession>A0A226C1A3</accession>
<comment type="caution">
    <text evidence="7">The sequence shown here is derived from an EMBL/GenBank/DDBJ whole genome shotgun (WGS) entry which is preliminary data.</text>
</comment>
<dbReference type="EMBL" id="NIQC01000005">
    <property type="protein sequence ID" value="OWZ84394.1"/>
    <property type="molecule type" value="Genomic_DNA"/>
</dbReference>
<dbReference type="OrthoDB" id="9802448at2"/>
<sequence>MRDVYAEYQNRKQTYQKKLQEKSQLVNRIGNFRLLTALLGIFSFTLSIIYLNGSSAVFLLSAFFILFLFLVRKHQKITEECNYLSSLVKINQKSVDRINGDWKDFKDTGEDLLDENHMFAQDLDIFGKASLFQWINTTTTYMGRQKLKEFLLYPCQNIEEIKKRQKTIIELSSQIDWRQQLQVEGTVSLVNNRNYLPSKELFKWATKEINSIYTKPWLVYLIRILPLITIIVILLYFFGGLPFYYPFIGISLQILLIAIGYKDRTEDFSLTQNHAPTLKAYKNMVQLIETANFSSEQLLELQEKLVKEEDTALEQLNRLDKIVDAIFHRTSQMYLLFNILFLADYHLKIALESWKKESGNKLPNWFDCIGYVEALSSLSVLSFNNPDWNLPSFTNEKSVLEAKNLGHPLLTEDRVCNDLIIKPPTSILLITGSNMSGKSTLLRTVGINLILAYIGSAVCADYLNCSIMKVQTCMRVNDDLDKNLSSFYAELLRIRDIVKEAKQDIQVFFLLDEIFKGTNSQDRHIGAKAVINNLRQDGAVGLVSTHDLELGALEKEQAGIKNYHFREFYRDNEIIFDYKLRPGLSPTTNAQFLMNMVGIDTNDD</sequence>
<dbReference type="AlphaFoldDB" id="A0A226C1A3"/>
<keyword evidence="5" id="KW-1133">Transmembrane helix</keyword>
<dbReference type="CDD" id="cd03283">
    <property type="entry name" value="ABC_MutS-like"/>
    <property type="match status" value="1"/>
</dbReference>
<dbReference type="Gene3D" id="1.10.1420.10">
    <property type="match status" value="1"/>
</dbReference>
<feature type="domain" description="DNA mismatch repair proteins mutS family" evidence="6">
    <location>
        <begin position="425"/>
        <end position="604"/>
    </location>
</feature>
<evidence type="ECO:0000256" key="4">
    <source>
        <dbReference type="SAM" id="Coils"/>
    </source>
</evidence>
<organism evidence="7 8">
    <name type="scientific">Natranaerobius trueperi</name>
    <dbReference type="NCBI Taxonomy" id="759412"/>
    <lineage>
        <taxon>Bacteria</taxon>
        <taxon>Bacillati</taxon>
        <taxon>Bacillota</taxon>
        <taxon>Clostridia</taxon>
        <taxon>Natranaerobiales</taxon>
        <taxon>Natranaerobiaceae</taxon>
        <taxon>Natranaerobius</taxon>
    </lineage>
</organism>
<dbReference type="InterPro" id="IPR036187">
    <property type="entry name" value="DNA_mismatch_repair_MutS_sf"/>
</dbReference>
<dbReference type="Gene3D" id="3.40.50.300">
    <property type="entry name" value="P-loop containing nucleotide triphosphate hydrolases"/>
    <property type="match status" value="1"/>
</dbReference>
<dbReference type="InterPro" id="IPR027417">
    <property type="entry name" value="P-loop_NTPase"/>
</dbReference>
<evidence type="ECO:0000256" key="5">
    <source>
        <dbReference type="SAM" id="Phobius"/>
    </source>
</evidence>
<dbReference type="GO" id="GO:0140664">
    <property type="term" value="F:ATP-dependent DNA damage sensor activity"/>
    <property type="evidence" value="ECO:0007669"/>
    <property type="project" value="InterPro"/>
</dbReference>
<gene>
    <name evidence="7" type="ORF">CDO51_03785</name>
</gene>
<keyword evidence="8" id="KW-1185">Reference proteome</keyword>
<keyword evidence="2" id="KW-0067">ATP-binding</keyword>
<dbReference type="SUPFAM" id="SSF48334">
    <property type="entry name" value="DNA repair protein MutS, domain III"/>
    <property type="match status" value="1"/>
</dbReference>